<reference evidence="1" key="1">
    <citation type="submission" date="2023-02" db="EMBL/GenBank/DDBJ databases">
        <title>Genome sequence of Hyphococcus flavus.</title>
        <authorList>
            <person name="Rong J.-C."/>
            <person name="Zhao Q."/>
            <person name="Yi M."/>
            <person name="Wu J.-Y."/>
        </authorList>
    </citation>
    <scope>NUCLEOTIDE SEQUENCE</scope>
    <source>
        <strain evidence="1">MCCC 1K03223</strain>
    </source>
</reference>
<sequence>MPNKKGFSELFAVIAALETKNEVERFFSDLATPAELEAFAERWRIARMLDAGERSYREIAAITGASTTTVGRVARFLREEKHQGYRLMLDRLS</sequence>
<dbReference type="SUPFAM" id="SSF48295">
    <property type="entry name" value="TrpR-like"/>
    <property type="match status" value="1"/>
</dbReference>
<dbReference type="InterPro" id="IPR038116">
    <property type="entry name" value="TrpR-like_sf"/>
</dbReference>
<dbReference type="InterPro" id="IPR010921">
    <property type="entry name" value="Trp_repressor/repl_initiator"/>
</dbReference>
<dbReference type="GO" id="GO:0003700">
    <property type="term" value="F:DNA-binding transcription factor activity"/>
    <property type="evidence" value="ECO:0007669"/>
    <property type="project" value="InterPro"/>
</dbReference>
<protein>
    <submittedName>
        <fullName evidence="1">YerC/YecD family TrpR-related protein</fullName>
    </submittedName>
</protein>
<dbReference type="InterPro" id="IPR013368">
    <property type="entry name" value="YecD_YerC"/>
</dbReference>
<dbReference type="AlphaFoldDB" id="A0AAE9ZCX8"/>
<dbReference type="Pfam" id="PF01371">
    <property type="entry name" value="Trp_repressor"/>
    <property type="match status" value="1"/>
</dbReference>
<gene>
    <name evidence="1" type="ORF">PUV54_14815</name>
</gene>
<dbReference type="EMBL" id="CP118166">
    <property type="protein sequence ID" value="WDI31220.1"/>
    <property type="molecule type" value="Genomic_DNA"/>
</dbReference>
<dbReference type="Gene3D" id="1.10.1270.10">
    <property type="entry name" value="TrpR-like"/>
    <property type="match status" value="1"/>
</dbReference>
<evidence type="ECO:0000313" key="2">
    <source>
        <dbReference type="Proteomes" id="UP001214043"/>
    </source>
</evidence>
<dbReference type="NCBIfam" id="TIGR02531">
    <property type="entry name" value="yecD_yerC"/>
    <property type="match status" value="1"/>
</dbReference>
<keyword evidence="2" id="KW-1185">Reference proteome</keyword>
<dbReference type="PANTHER" id="PTHR40080">
    <property type="entry name" value="LMO1763 PROTEIN"/>
    <property type="match status" value="1"/>
</dbReference>
<dbReference type="PANTHER" id="PTHR40080:SF1">
    <property type="entry name" value="TRPR-LIKE PROTEIN YERC_YECD"/>
    <property type="match status" value="1"/>
</dbReference>
<proteinExistence type="predicted"/>
<dbReference type="KEGG" id="hfl:PUV54_14815"/>
<dbReference type="RefSeq" id="WP_274493058.1">
    <property type="nucleotide sequence ID" value="NZ_CP118166.1"/>
</dbReference>
<evidence type="ECO:0000313" key="1">
    <source>
        <dbReference type="EMBL" id="WDI31220.1"/>
    </source>
</evidence>
<dbReference type="PIRSF" id="PIRSF012508">
    <property type="entry name" value="YerC"/>
    <property type="match status" value="1"/>
</dbReference>
<dbReference type="Proteomes" id="UP001214043">
    <property type="component" value="Chromosome"/>
</dbReference>
<dbReference type="InterPro" id="IPR000831">
    <property type="entry name" value="Trp_repress"/>
</dbReference>
<accession>A0AAE9ZCX8</accession>
<organism evidence="1 2">
    <name type="scientific">Hyphococcus flavus</name>
    <dbReference type="NCBI Taxonomy" id="1866326"/>
    <lineage>
        <taxon>Bacteria</taxon>
        <taxon>Pseudomonadati</taxon>
        <taxon>Pseudomonadota</taxon>
        <taxon>Alphaproteobacteria</taxon>
        <taxon>Parvularculales</taxon>
        <taxon>Parvularculaceae</taxon>
        <taxon>Hyphococcus</taxon>
    </lineage>
</organism>
<dbReference type="GO" id="GO:0043565">
    <property type="term" value="F:sequence-specific DNA binding"/>
    <property type="evidence" value="ECO:0007669"/>
    <property type="project" value="InterPro"/>
</dbReference>
<name>A0AAE9ZCX8_9PROT</name>